<accession>A0A1E3APG3</accession>
<sequence>MRKYQDNNTQLVTVICNRCKKELKVENGILKEGCFEVSHAFGYFSEKDGQVYQFDLCEQCFDKMLTEFQVPAEVKEAKELL</sequence>
<name>A0A1E3APG3_9FIRM</name>
<proteinExistence type="predicted"/>
<dbReference type="EMBL" id="MEHD01000020">
    <property type="protein sequence ID" value="ODR58198.1"/>
    <property type="molecule type" value="Genomic_DNA"/>
</dbReference>
<dbReference type="AlphaFoldDB" id="A0A1E3APG3"/>
<dbReference type="GeneID" id="93303361"/>
<evidence type="ECO:0008006" key="5">
    <source>
        <dbReference type="Google" id="ProtNLM"/>
    </source>
</evidence>
<evidence type="ECO:0000313" key="4">
    <source>
        <dbReference type="Proteomes" id="UP000095003"/>
    </source>
</evidence>
<evidence type="ECO:0000313" key="3">
    <source>
        <dbReference type="Proteomes" id="UP000094869"/>
    </source>
</evidence>
<organism evidence="1 4">
    <name type="scientific">Eisenbergiella tayi</name>
    <dbReference type="NCBI Taxonomy" id="1432052"/>
    <lineage>
        <taxon>Bacteria</taxon>
        <taxon>Bacillati</taxon>
        <taxon>Bacillota</taxon>
        <taxon>Clostridia</taxon>
        <taxon>Lachnospirales</taxon>
        <taxon>Lachnospiraceae</taxon>
        <taxon>Eisenbergiella</taxon>
    </lineage>
</organism>
<dbReference type="RefSeq" id="WP_044965400.1">
    <property type="nucleotide sequence ID" value="NZ_DBFYTC010000272.1"/>
</dbReference>
<gene>
    <name evidence="1" type="ORF">BEH84_02923</name>
    <name evidence="2" type="ORF">BEI63_09985</name>
</gene>
<reference evidence="1 4" key="1">
    <citation type="submission" date="2016-07" db="EMBL/GenBank/DDBJ databases">
        <title>Characterization of isolates of Eisenbergiella tayi derived from blood cultures, using whole genome sequencing.</title>
        <authorList>
            <person name="Burdz T."/>
            <person name="Wiebe D."/>
            <person name="Huynh C."/>
            <person name="Bernard K."/>
        </authorList>
    </citation>
    <scope>NUCLEOTIDE SEQUENCE [LARGE SCALE GENOMIC DNA]</scope>
    <source>
        <strain evidence="1 4">NML 120489</strain>
    </source>
</reference>
<comment type="caution">
    <text evidence="1">The sequence shown here is derived from an EMBL/GenBank/DDBJ whole genome shotgun (WGS) entry which is preliminary data.</text>
</comment>
<evidence type="ECO:0000313" key="1">
    <source>
        <dbReference type="EMBL" id="ODM10494.1"/>
    </source>
</evidence>
<dbReference type="Proteomes" id="UP000095003">
    <property type="component" value="Unassembled WGS sequence"/>
</dbReference>
<reference evidence="2 3" key="2">
    <citation type="submission" date="2016-08" db="EMBL/GenBank/DDBJ databases">
        <title>Characterization of Isolates of Eisenbergiella tayi Derived from Blood Cultures, Using Whole Genome Sequencing.</title>
        <authorList>
            <person name="Bernier A.-M."/>
            <person name="Burdz T."/>
            <person name="Wiebe D."/>
            <person name="Bernard K."/>
        </authorList>
    </citation>
    <scope>NUCLEOTIDE SEQUENCE [LARGE SCALE GENOMIC DNA]</scope>
    <source>
        <strain evidence="2 3">NML120146</strain>
    </source>
</reference>
<dbReference type="Proteomes" id="UP000094869">
    <property type="component" value="Unassembled WGS sequence"/>
</dbReference>
<keyword evidence="3" id="KW-1185">Reference proteome</keyword>
<protein>
    <recommendedName>
        <fullName evidence="5">Ribosomal-protein-alanine N-acetyltransferase</fullName>
    </recommendedName>
</protein>
<evidence type="ECO:0000313" key="2">
    <source>
        <dbReference type="EMBL" id="ODR58198.1"/>
    </source>
</evidence>
<dbReference type="EMBL" id="MCGI01000003">
    <property type="protein sequence ID" value="ODM10494.1"/>
    <property type="molecule type" value="Genomic_DNA"/>
</dbReference>